<dbReference type="Gene3D" id="1.20.140.10">
    <property type="entry name" value="Butyryl-CoA Dehydrogenase, subunit A, domain 3"/>
    <property type="match status" value="1"/>
</dbReference>
<dbReference type="GO" id="GO:0003995">
    <property type="term" value="F:acyl-CoA dehydrogenase activity"/>
    <property type="evidence" value="ECO:0007669"/>
    <property type="project" value="TreeGrafter"/>
</dbReference>
<dbReference type="EC" id="1.3.1.108" evidence="8"/>
<evidence type="ECO:0000259" key="7">
    <source>
        <dbReference type="Pfam" id="PF02771"/>
    </source>
</evidence>
<evidence type="ECO:0000256" key="4">
    <source>
        <dbReference type="ARBA" id="ARBA00022827"/>
    </source>
</evidence>
<dbReference type="PANTHER" id="PTHR43884">
    <property type="entry name" value="ACYL-COA DEHYDROGENASE"/>
    <property type="match status" value="1"/>
</dbReference>
<keyword evidence="5 8" id="KW-0560">Oxidoreductase</keyword>
<dbReference type="AlphaFoldDB" id="A0A7K0E1W0"/>
<evidence type="ECO:0000256" key="2">
    <source>
        <dbReference type="ARBA" id="ARBA00009347"/>
    </source>
</evidence>
<reference evidence="8 9" key="1">
    <citation type="submission" date="2019-10" db="EMBL/GenBank/DDBJ databases">
        <title>Nocardia macrotermitis sp. nov. and Nocardia aurantia sp. nov., isolated from the gut of fungus growing-termite Macrotermes natalensis.</title>
        <authorList>
            <person name="Benndorf R."/>
            <person name="Schwitalla J."/>
            <person name="Martin K."/>
            <person name="De Beer W."/>
            <person name="Kaster A.-K."/>
            <person name="Vollmers J."/>
            <person name="Poulsen M."/>
            <person name="Beemelmanns C."/>
        </authorList>
    </citation>
    <scope>NUCLEOTIDE SEQUENCE [LARGE SCALE GENOMIC DNA]</scope>
    <source>
        <strain evidence="8 9">RB56</strain>
    </source>
</reference>
<dbReference type="GO" id="GO:0050660">
    <property type="term" value="F:flavin adenine dinucleotide binding"/>
    <property type="evidence" value="ECO:0007669"/>
    <property type="project" value="InterPro"/>
</dbReference>
<dbReference type="InterPro" id="IPR037069">
    <property type="entry name" value="AcylCoA_DH/ox_N_sf"/>
</dbReference>
<feature type="domain" description="Acyl-CoA dehydrogenase/oxidase N-terminal" evidence="7">
    <location>
        <begin position="11"/>
        <end position="76"/>
    </location>
</feature>
<dbReference type="Gene3D" id="2.40.110.10">
    <property type="entry name" value="Butyryl-CoA Dehydrogenase, subunit A, domain 2"/>
    <property type="match status" value="1"/>
</dbReference>
<name>A0A7K0E1W0_9NOCA</name>
<accession>A0A7K0E1W0</accession>
<feature type="domain" description="Acyl-CoA dehydrogenase/oxidase C-terminal" evidence="6">
    <location>
        <begin position="244"/>
        <end position="377"/>
    </location>
</feature>
<dbReference type="EMBL" id="WEGI01000017">
    <property type="protein sequence ID" value="MQY31134.1"/>
    <property type="molecule type" value="Genomic_DNA"/>
</dbReference>
<protein>
    <submittedName>
        <fullName evidence="8">Caffeyl-CoA reductase-Etf complex subunit CarC</fullName>
        <ecNumber evidence="8">1.3.1.108</ecNumber>
    </submittedName>
</protein>
<sequence length="379" mass="40366">MSDDLSEFHDELRTVARELLAAGSGAALDRRQLARTGWLGLEAADEYDGAEATFAEVAVILHEFGRAAAPGPYPTVAALAITTLEQLRPGPDRDRLLRDTVAGAATPVPVFDAELFGAQDIPAEPAPPASGSSAATDSLPIVRSVTPFRLVYEADRVNVSGTADFVLDAPEADRLLLLAADDSGIPVVVPVDPSAPGLTVTTRPVVDLTRSIATVSAEDVAVEQVWRFVDNPYEALRYLRDRAAVAVACDSLGLSEAMLDATVDYARVREQFGRPIGSFQAVKHACADMLVQITIARKLIDAAIRGLTDESADGAAAAMAKSYACTAAVDIVGKAMQLHGGIGYTWESGIHTYLKRALLNRSLYGAPADHRRRLSRRYA</sequence>
<evidence type="ECO:0000313" key="9">
    <source>
        <dbReference type="Proteomes" id="UP000431401"/>
    </source>
</evidence>
<dbReference type="Gene3D" id="1.10.540.10">
    <property type="entry name" value="Acyl-CoA dehydrogenase/oxidase, N-terminal domain"/>
    <property type="match status" value="1"/>
</dbReference>
<dbReference type="SUPFAM" id="SSF47203">
    <property type="entry name" value="Acyl-CoA dehydrogenase C-terminal domain-like"/>
    <property type="match status" value="1"/>
</dbReference>
<dbReference type="InterPro" id="IPR009100">
    <property type="entry name" value="AcylCoA_DH/oxidase_NM_dom_sf"/>
</dbReference>
<dbReference type="Pfam" id="PF00441">
    <property type="entry name" value="Acyl-CoA_dh_1"/>
    <property type="match status" value="1"/>
</dbReference>
<evidence type="ECO:0000256" key="3">
    <source>
        <dbReference type="ARBA" id="ARBA00022630"/>
    </source>
</evidence>
<evidence type="ECO:0000256" key="5">
    <source>
        <dbReference type="ARBA" id="ARBA00023002"/>
    </source>
</evidence>
<comment type="caution">
    <text evidence="8">The sequence shown here is derived from an EMBL/GenBank/DDBJ whole genome shotgun (WGS) entry which is preliminary data.</text>
</comment>
<dbReference type="OrthoDB" id="8677713at2"/>
<organism evidence="8 9">
    <name type="scientific">Nocardia aurantia</name>
    <dbReference type="NCBI Taxonomy" id="2585199"/>
    <lineage>
        <taxon>Bacteria</taxon>
        <taxon>Bacillati</taxon>
        <taxon>Actinomycetota</taxon>
        <taxon>Actinomycetes</taxon>
        <taxon>Mycobacteriales</taxon>
        <taxon>Nocardiaceae</taxon>
        <taxon>Nocardia</taxon>
    </lineage>
</organism>
<comment type="similarity">
    <text evidence="2">Belongs to the acyl-CoA dehydrogenase family.</text>
</comment>
<dbReference type="RefSeq" id="WP_153348409.1">
    <property type="nucleotide sequence ID" value="NZ_WEGI01000017.1"/>
</dbReference>
<dbReference type="InterPro" id="IPR013786">
    <property type="entry name" value="AcylCoA_DH/ox_N"/>
</dbReference>
<dbReference type="Pfam" id="PF02771">
    <property type="entry name" value="Acyl-CoA_dh_N"/>
    <property type="match status" value="1"/>
</dbReference>
<gene>
    <name evidence="8" type="primary">carC_3</name>
    <name evidence="8" type="ORF">NRB56_67420</name>
</gene>
<keyword evidence="9" id="KW-1185">Reference proteome</keyword>
<dbReference type="InterPro" id="IPR036250">
    <property type="entry name" value="AcylCo_DH-like_C"/>
</dbReference>
<dbReference type="InterPro" id="IPR009075">
    <property type="entry name" value="AcylCo_DH/oxidase_C"/>
</dbReference>
<proteinExistence type="inferred from homology"/>
<dbReference type="InterPro" id="IPR046373">
    <property type="entry name" value="Acyl-CoA_Oxase/DH_mid-dom_sf"/>
</dbReference>
<evidence type="ECO:0000259" key="6">
    <source>
        <dbReference type="Pfam" id="PF00441"/>
    </source>
</evidence>
<dbReference type="Proteomes" id="UP000431401">
    <property type="component" value="Unassembled WGS sequence"/>
</dbReference>
<dbReference type="PANTHER" id="PTHR43884:SF20">
    <property type="entry name" value="ACYL-COA DEHYDROGENASE FADE28"/>
    <property type="match status" value="1"/>
</dbReference>
<evidence type="ECO:0000313" key="8">
    <source>
        <dbReference type="EMBL" id="MQY31134.1"/>
    </source>
</evidence>
<dbReference type="SUPFAM" id="SSF56645">
    <property type="entry name" value="Acyl-CoA dehydrogenase NM domain-like"/>
    <property type="match status" value="1"/>
</dbReference>
<keyword evidence="3" id="KW-0285">Flavoprotein</keyword>
<evidence type="ECO:0000256" key="1">
    <source>
        <dbReference type="ARBA" id="ARBA00001974"/>
    </source>
</evidence>
<comment type="cofactor">
    <cofactor evidence="1">
        <name>FAD</name>
        <dbReference type="ChEBI" id="CHEBI:57692"/>
    </cofactor>
</comment>
<keyword evidence="4" id="KW-0274">FAD</keyword>